<dbReference type="GO" id="GO:0016102">
    <property type="term" value="P:diterpenoid biosynthetic process"/>
    <property type="evidence" value="ECO:0007669"/>
    <property type="project" value="InterPro"/>
</dbReference>
<accession>A0A2G9GQ31</accession>
<sequence>MQLALPTKPHTNYTFPCKGGQCVSKPCTCTSSNVSKKIMPCSIKASATTTPSFDQTTTICRRCGNYKPSLWDFDFIQSLNGAYMGECYVKRASELKQQVNRMLQEGAIEQFDQLELIDNFQNLGIAPHFQYKIKQILESIYQSNYGIVCATATHQPKQIKNLHAKALEFGLLRQHGFHVPQEIFDRFKNEKGDFKASLGDDTKGLLQLYEASFLLTEGESSLELAREFTISIFLYGIIIFFVLKSFNLGVKCFRRYYIHVETQNDDFNRENSQWNEEMKYRRSQHDVIEKLNNIDDDNLSSLVCRALELPRHCILLHANVRWFLDAYGRRPDMNPTLFELTKLDFNIYQANVQQELKHISRHDLYLYYAKRKSFYGNTDMSSFMYNIYIGGHERILATKIIMLGTILDDKFDVYATLEELQLFCDVIQRWDLESIEKLPIYMQTFFVALNNNVNEIAYHILKQQGVVIIPHLRKTWVDLCEAYMKEAIWYNNGVQPSLEEYLNNAWISVAVPTFLYQVYFLVTNPIEKEAIKYLDEYHNIIRWSSMITRLADDIATAGDELERGDVSKSIQCYMNETGASDQKAQKAMRLLIWEAWKKLNTDRISSINLARVGQSMYQYGDGFGCQHFETKNKDRIMSMLFDPIA</sequence>
<keyword evidence="7" id="KW-0456">Lyase</keyword>
<dbReference type="SUPFAM" id="SSF48239">
    <property type="entry name" value="Terpenoid cyclases/Protein prenyltransferases"/>
    <property type="match status" value="1"/>
</dbReference>
<evidence type="ECO:0000256" key="2">
    <source>
        <dbReference type="ARBA" id="ARBA00022723"/>
    </source>
</evidence>
<dbReference type="SUPFAM" id="SSF48576">
    <property type="entry name" value="Terpenoid synthases"/>
    <property type="match status" value="1"/>
</dbReference>
<comment type="caution">
    <text evidence="7">The sequence shown here is derived from an EMBL/GenBank/DDBJ whole genome shotgun (WGS) entry which is preliminary data.</text>
</comment>
<evidence type="ECO:0000256" key="4">
    <source>
        <dbReference type="SAM" id="Phobius"/>
    </source>
</evidence>
<dbReference type="EC" id="4.2.3.15" evidence="7"/>
<evidence type="ECO:0000256" key="3">
    <source>
        <dbReference type="ARBA" id="ARBA00022842"/>
    </source>
</evidence>
<keyword evidence="3" id="KW-0460">Magnesium</keyword>
<proteinExistence type="predicted"/>
<dbReference type="Gene3D" id="1.50.10.130">
    <property type="entry name" value="Terpene synthase, N-terminal domain"/>
    <property type="match status" value="2"/>
</dbReference>
<dbReference type="InterPro" id="IPR036965">
    <property type="entry name" value="Terpene_synth_N_sf"/>
</dbReference>
<evidence type="ECO:0000259" key="5">
    <source>
        <dbReference type="Pfam" id="PF01397"/>
    </source>
</evidence>
<dbReference type="Proteomes" id="UP000231279">
    <property type="component" value="Unassembled WGS sequence"/>
</dbReference>
<evidence type="ECO:0000313" key="8">
    <source>
        <dbReference type="Proteomes" id="UP000231279"/>
    </source>
</evidence>
<keyword evidence="2" id="KW-0479">Metal-binding</keyword>
<evidence type="ECO:0000313" key="7">
    <source>
        <dbReference type="EMBL" id="PIN07401.1"/>
    </source>
</evidence>
<keyword evidence="8" id="KW-1185">Reference proteome</keyword>
<dbReference type="STRING" id="429701.A0A2G9GQ31"/>
<comment type="cofactor">
    <cofactor evidence="1">
        <name>Mg(2+)</name>
        <dbReference type="ChEBI" id="CHEBI:18420"/>
    </cofactor>
</comment>
<dbReference type="InterPro" id="IPR001906">
    <property type="entry name" value="Terpene_synth_N"/>
</dbReference>
<dbReference type="Pfam" id="PF03936">
    <property type="entry name" value="Terpene_synth_C"/>
    <property type="match status" value="1"/>
</dbReference>
<dbReference type="PANTHER" id="PTHR31225:SF9">
    <property type="entry name" value="TERPENE SYNTHASE 10"/>
    <property type="match status" value="1"/>
</dbReference>
<dbReference type="CDD" id="cd00684">
    <property type="entry name" value="Terpene_cyclase_plant_C1"/>
    <property type="match status" value="1"/>
</dbReference>
<feature type="transmembrane region" description="Helical" evidence="4">
    <location>
        <begin position="228"/>
        <end position="246"/>
    </location>
</feature>
<dbReference type="InterPro" id="IPR008949">
    <property type="entry name" value="Isoprenoid_synthase_dom_sf"/>
</dbReference>
<reference evidence="8" key="1">
    <citation type="journal article" date="2018" name="Gigascience">
        <title>Genome assembly of the Pink Ipe (Handroanthus impetiginosus, Bignoniaceae), a highly valued, ecologically keystone Neotropical timber forest tree.</title>
        <authorList>
            <person name="Silva-Junior O.B."/>
            <person name="Grattapaglia D."/>
            <person name="Novaes E."/>
            <person name="Collevatti R.G."/>
        </authorList>
    </citation>
    <scope>NUCLEOTIDE SEQUENCE [LARGE SCALE GENOMIC DNA]</scope>
    <source>
        <strain evidence="8">cv. UFG-1</strain>
    </source>
</reference>
<dbReference type="SFLD" id="SFLDS00005">
    <property type="entry name" value="Isoprenoid_Synthase_Type_I"/>
    <property type="match status" value="1"/>
</dbReference>
<feature type="domain" description="Terpene synthase N-terminal" evidence="5">
    <location>
        <begin position="71"/>
        <end position="231"/>
    </location>
</feature>
<protein>
    <submittedName>
        <fullName evidence="7">Myrcene synthase</fullName>
        <ecNumber evidence="7">4.2.3.15</ecNumber>
    </submittedName>
</protein>
<dbReference type="Gene3D" id="1.10.600.10">
    <property type="entry name" value="Farnesyl Diphosphate Synthase"/>
    <property type="match status" value="1"/>
</dbReference>
<dbReference type="OrthoDB" id="1936865at2759"/>
<dbReference type="GO" id="GO:0050551">
    <property type="term" value="F:myrcene synthase activity"/>
    <property type="evidence" value="ECO:0007669"/>
    <property type="project" value="UniProtKB-EC"/>
</dbReference>
<dbReference type="InterPro" id="IPR050148">
    <property type="entry name" value="Terpene_synthase-like"/>
</dbReference>
<keyword evidence="4" id="KW-0812">Transmembrane</keyword>
<feature type="domain" description="Terpene synthase metal-binding" evidence="6">
    <location>
        <begin position="392"/>
        <end position="598"/>
    </location>
</feature>
<organism evidence="7 8">
    <name type="scientific">Handroanthus impetiginosus</name>
    <dbReference type="NCBI Taxonomy" id="429701"/>
    <lineage>
        <taxon>Eukaryota</taxon>
        <taxon>Viridiplantae</taxon>
        <taxon>Streptophyta</taxon>
        <taxon>Embryophyta</taxon>
        <taxon>Tracheophyta</taxon>
        <taxon>Spermatophyta</taxon>
        <taxon>Magnoliopsida</taxon>
        <taxon>eudicotyledons</taxon>
        <taxon>Gunneridae</taxon>
        <taxon>Pentapetalae</taxon>
        <taxon>asterids</taxon>
        <taxon>lamiids</taxon>
        <taxon>Lamiales</taxon>
        <taxon>Bignoniaceae</taxon>
        <taxon>Crescentiina</taxon>
        <taxon>Tabebuia alliance</taxon>
        <taxon>Handroanthus</taxon>
    </lineage>
</organism>
<keyword evidence="4" id="KW-0472">Membrane</keyword>
<dbReference type="PANTHER" id="PTHR31225">
    <property type="entry name" value="OS04G0344100 PROTEIN-RELATED"/>
    <property type="match status" value="1"/>
</dbReference>
<keyword evidence="4" id="KW-1133">Transmembrane helix</keyword>
<gene>
    <name evidence="7" type="ORF">CDL12_20033</name>
</gene>
<dbReference type="InterPro" id="IPR044814">
    <property type="entry name" value="Terpene_cyclase_plant_C1"/>
</dbReference>
<dbReference type="SFLD" id="SFLDG01019">
    <property type="entry name" value="Terpene_Cyclase_Like_1_C_Termi"/>
    <property type="match status" value="1"/>
</dbReference>
<dbReference type="InterPro" id="IPR008930">
    <property type="entry name" value="Terpenoid_cyclase/PrenylTrfase"/>
</dbReference>
<dbReference type="Pfam" id="PF01397">
    <property type="entry name" value="Terpene_synth"/>
    <property type="match status" value="1"/>
</dbReference>
<name>A0A2G9GQ31_9LAMI</name>
<evidence type="ECO:0000256" key="1">
    <source>
        <dbReference type="ARBA" id="ARBA00001946"/>
    </source>
</evidence>
<dbReference type="EMBL" id="NKXS01004114">
    <property type="protein sequence ID" value="PIN07401.1"/>
    <property type="molecule type" value="Genomic_DNA"/>
</dbReference>
<dbReference type="InterPro" id="IPR005630">
    <property type="entry name" value="Terpene_synthase_metal-bd"/>
</dbReference>
<evidence type="ECO:0000259" key="6">
    <source>
        <dbReference type="Pfam" id="PF03936"/>
    </source>
</evidence>
<dbReference type="GO" id="GO:0000287">
    <property type="term" value="F:magnesium ion binding"/>
    <property type="evidence" value="ECO:0007669"/>
    <property type="project" value="InterPro"/>
</dbReference>
<dbReference type="AlphaFoldDB" id="A0A2G9GQ31"/>
<dbReference type="InterPro" id="IPR034741">
    <property type="entry name" value="Terpene_cyclase-like_1_C"/>
</dbReference>